<keyword evidence="3" id="KW-1185">Reference proteome</keyword>
<dbReference type="InterPro" id="IPR036770">
    <property type="entry name" value="Ankyrin_rpt-contain_sf"/>
</dbReference>
<evidence type="ECO:0000313" key="2">
    <source>
        <dbReference type="EMBL" id="KNE64272.1"/>
    </source>
</evidence>
<feature type="compositionally biased region" description="Basic and acidic residues" evidence="1">
    <location>
        <begin position="319"/>
        <end position="329"/>
    </location>
</feature>
<sequence length="459" mass="49072">MGKRSRAAAAAVAAAATSTKPVPAGKTLHAGLALGSWAANASCTAPTPRRSQLNLAMLPDDIIYELLIHSLAPCLAECSRSLAASLLPAAHVPSAIKARYLLALAQEQYRVAQVAKAEKRALKKQKKESSKKKTTDNENDTDKDVELAGSALVQAAFELGFKYPVLDLGTLRHLDAKLVRCTGRVDAKVVVPAGKKCSVPRWLVTLVVAEPAPDGPRFMLMQQLFDRGMAEDKGFALLKAVQQGCVPVLEELITRGFDVNVREGKAGEVAVRNRRLDVLQLLLRSGYRPVESALTEALAAYVADQTQPADASPPVETTDLSRKRARDSSPTDAMSTKRARGLPTPSTSPTRSSTAPTVRDPYTSLFLASNCPVRDAALISAVKAYPQVLTRAEVTLLLATAQKQGHVPGSKVMSSAYSRGKAAAAPEAVQRQADLVPLLLEHGAVPDMALLQKSMQFEF</sequence>
<dbReference type="EMBL" id="GG745344">
    <property type="protein sequence ID" value="KNE64272.1"/>
    <property type="molecule type" value="Genomic_DNA"/>
</dbReference>
<reference evidence="2 3" key="1">
    <citation type="submission" date="2009-11" db="EMBL/GenBank/DDBJ databases">
        <title>Annotation of Allomyces macrogynus ATCC 38327.</title>
        <authorList>
            <consortium name="The Broad Institute Genome Sequencing Platform"/>
            <person name="Russ C."/>
            <person name="Cuomo C."/>
            <person name="Burger G."/>
            <person name="Gray M.W."/>
            <person name="Holland P.W.H."/>
            <person name="King N."/>
            <person name="Lang F.B.F."/>
            <person name="Roger A.J."/>
            <person name="Ruiz-Trillo I."/>
            <person name="Young S.K."/>
            <person name="Zeng Q."/>
            <person name="Gargeya S."/>
            <person name="Fitzgerald M."/>
            <person name="Haas B."/>
            <person name="Abouelleil A."/>
            <person name="Alvarado L."/>
            <person name="Arachchi H.M."/>
            <person name="Berlin A."/>
            <person name="Chapman S.B."/>
            <person name="Gearin G."/>
            <person name="Goldberg J."/>
            <person name="Griggs A."/>
            <person name="Gujja S."/>
            <person name="Hansen M."/>
            <person name="Heiman D."/>
            <person name="Howarth C."/>
            <person name="Larimer J."/>
            <person name="Lui A."/>
            <person name="MacDonald P.J.P."/>
            <person name="McCowen C."/>
            <person name="Montmayeur A."/>
            <person name="Murphy C."/>
            <person name="Neiman D."/>
            <person name="Pearson M."/>
            <person name="Priest M."/>
            <person name="Roberts A."/>
            <person name="Saif S."/>
            <person name="Shea T."/>
            <person name="Sisk P."/>
            <person name="Stolte C."/>
            <person name="Sykes S."/>
            <person name="Wortman J."/>
            <person name="Nusbaum C."/>
            <person name="Birren B."/>
        </authorList>
    </citation>
    <scope>NUCLEOTIDE SEQUENCE [LARGE SCALE GENOMIC DNA]</scope>
    <source>
        <strain evidence="2 3">ATCC 38327</strain>
    </source>
</reference>
<dbReference type="Proteomes" id="UP000054350">
    <property type="component" value="Unassembled WGS sequence"/>
</dbReference>
<dbReference type="VEuPathDB" id="FungiDB:AMAG_09304"/>
<feature type="compositionally biased region" description="Low complexity" evidence="1">
    <location>
        <begin position="343"/>
        <end position="357"/>
    </location>
</feature>
<feature type="region of interest" description="Disordered" evidence="1">
    <location>
        <begin position="121"/>
        <end position="142"/>
    </location>
</feature>
<feature type="compositionally biased region" description="Basic and acidic residues" evidence="1">
    <location>
        <begin position="127"/>
        <end position="142"/>
    </location>
</feature>
<dbReference type="AlphaFoldDB" id="A0A0L0SP54"/>
<gene>
    <name evidence="2" type="ORF">AMAG_09304</name>
</gene>
<protein>
    <submittedName>
        <fullName evidence="2">Uncharacterized protein</fullName>
    </submittedName>
</protein>
<accession>A0A0L0SP54</accession>
<feature type="region of interest" description="Disordered" evidence="1">
    <location>
        <begin position="305"/>
        <end position="358"/>
    </location>
</feature>
<evidence type="ECO:0000313" key="3">
    <source>
        <dbReference type="Proteomes" id="UP000054350"/>
    </source>
</evidence>
<evidence type="ECO:0000256" key="1">
    <source>
        <dbReference type="SAM" id="MobiDB-lite"/>
    </source>
</evidence>
<proteinExistence type="predicted"/>
<dbReference type="Gene3D" id="1.25.40.20">
    <property type="entry name" value="Ankyrin repeat-containing domain"/>
    <property type="match status" value="1"/>
</dbReference>
<dbReference type="SUPFAM" id="SSF48403">
    <property type="entry name" value="Ankyrin repeat"/>
    <property type="match status" value="1"/>
</dbReference>
<organism evidence="2 3">
    <name type="scientific">Allomyces macrogynus (strain ATCC 38327)</name>
    <name type="common">Allomyces javanicus var. macrogynus</name>
    <dbReference type="NCBI Taxonomy" id="578462"/>
    <lineage>
        <taxon>Eukaryota</taxon>
        <taxon>Fungi</taxon>
        <taxon>Fungi incertae sedis</taxon>
        <taxon>Blastocladiomycota</taxon>
        <taxon>Blastocladiomycetes</taxon>
        <taxon>Blastocladiales</taxon>
        <taxon>Blastocladiaceae</taxon>
        <taxon>Allomyces</taxon>
    </lineage>
</organism>
<reference evidence="3" key="2">
    <citation type="submission" date="2009-11" db="EMBL/GenBank/DDBJ databases">
        <title>The Genome Sequence of Allomyces macrogynus strain ATCC 38327.</title>
        <authorList>
            <consortium name="The Broad Institute Genome Sequencing Platform"/>
            <person name="Russ C."/>
            <person name="Cuomo C."/>
            <person name="Shea T."/>
            <person name="Young S.K."/>
            <person name="Zeng Q."/>
            <person name="Koehrsen M."/>
            <person name="Haas B."/>
            <person name="Borodovsky M."/>
            <person name="Guigo R."/>
            <person name="Alvarado L."/>
            <person name="Berlin A."/>
            <person name="Borenstein D."/>
            <person name="Chen Z."/>
            <person name="Engels R."/>
            <person name="Freedman E."/>
            <person name="Gellesch M."/>
            <person name="Goldberg J."/>
            <person name="Griggs A."/>
            <person name="Gujja S."/>
            <person name="Heiman D."/>
            <person name="Hepburn T."/>
            <person name="Howarth C."/>
            <person name="Jen D."/>
            <person name="Larson L."/>
            <person name="Lewis B."/>
            <person name="Mehta T."/>
            <person name="Park D."/>
            <person name="Pearson M."/>
            <person name="Roberts A."/>
            <person name="Saif S."/>
            <person name="Shenoy N."/>
            <person name="Sisk P."/>
            <person name="Stolte C."/>
            <person name="Sykes S."/>
            <person name="Walk T."/>
            <person name="White J."/>
            <person name="Yandava C."/>
            <person name="Burger G."/>
            <person name="Gray M.W."/>
            <person name="Holland P.W.H."/>
            <person name="King N."/>
            <person name="Lang F.B.F."/>
            <person name="Roger A.J."/>
            <person name="Ruiz-Trillo I."/>
            <person name="Lander E."/>
            <person name="Nusbaum C."/>
        </authorList>
    </citation>
    <scope>NUCLEOTIDE SEQUENCE [LARGE SCALE GENOMIC DNA]</scope>
    <source>
        <strain evidence="3">ATCC 38327</strain>
    </source>
</reference>
<dbReference type="OrthoDB" id="539213at2759"/>
<name>A0A0L0SP54_ALLM3</name>